<dbReference type="InterPro" id="IPR020841">
    <property type="entry name" value="PKS_Beta-ketoAc_synthase_dom"/>
</dbReference>
<evidence type="ECO:0000256" key="2">
    <source>
        <dbReference type="ARBA" id="ARBA00008467"/>
    </source>
</evidence>
<feature type="domain" description="Ketosynthase family 3 (KS3)" evidence="5">
    <location>
        <begin position="1"/>
        <end position="379"/>
    </location>
</feature>
<dbReference type="InterPro" id="IPR016039">
    <property type="entry name" value="Thiolase-like"/>
</dbReference>
<dbReference type="SUPFAM" id="SSF53901">
    <property type="entry name" value="Thiolase-like"/>
    <property type="match status" value="2"/>
</dbReference>
<dbReference type="GO" id="GO:0004315">
    <property type="term" value="F:3-oxoacyl-[acyl-carrier-protein] synthase activity"/>
    <property type="evidence" value="ECO:0007669"/>
    <property type="project" value="TreeGrafter"/>
</dbReference>
<reference evidence="6" key="1">
    <citation type="journal article" date="2018" name="Genome Biol.">
        <title>SKESA: strategic k-mer extension for scrupulous assemblies.</title>
        <authorList>
            <person name="Souvorov A."/>
            <person name="Agarwala R."/>
            <person name="Lipman D.J."/>
        </authorList>
    </citation>
    <scope>NUCLEOTIDE SEQUENCE</scope>
    <source>
        <strain evidence="6">MA.MZ045</strain>
    </source>
</reference>
<evidence type="ECO:0000256" key="1">
    <source>
        <dbReference type="ARBA" id="ARBA00005194"/>
    </source>
</evidence>
<dbReference type="Pfam" id="PF02801">
    <property type="entry name" value="Ketoacyl-synt_C"/>
    <property type="match status" value="1"/>
</dbReference>
<comment type="similarity">
    <text evidence="2 4">Belongs to the thiolase-like superfamily. Beta-ketoacyl-ACP synthases family.</text>
</comment>
<dbReference type="AlphaFoldDB" id="A0A754B6N2"/>
<name>A0A754B6N2_SALER</name>
<dbReference type="InterPro" id="IPR014030">
    <property type="entry name" value="Ketoacyl_synth_N"/>
</dbReference>
<dbReference type="Gene3D" id="3.40.47.10">
    <property type="match status" value="1"/>
</dbReference>
<dbReference type="InterPro" id="IPR000794">
    <property type="entry name" value="Beta-ketoacyl_synthase"/>
</dbReference>
<sequence length="382" mass="40130">MSKLYITNAAALSPLGGSLNEIWRQVLQGNAVYGHAHLPGQRDFFVAETVPGSGSDIATYASLFKTAIHRLVEQLEIDTPVDAIFFASAVGNLAEVESDIYADRPVSLEQLDFSALEAIFAKTAACGDRTKFVCIPTGCCAGLQAIGLAKSAMPHLGLKRALIMSLDFGLTPMALEAFKKINATHTYDPAIPGSPSRPFCRDRDGFLFADGGGAILVTTEEPEQPVPYISGYGCVSSAYHMTDIATDGSSIRQSIEQAIGDAGTTGGAIDHVNLHASGTQQNDQAEYQALVDVIGSSLPPVTAFKGNHGHALGGANMIEVALAWKMMTAGILPPTAKSLPVDAYEAVPPREQAVSLHVASLLKTASGFSGIHAAMIMENGNV</sequence>
<dbReference type="EMBL" id="DAAWNC010000020">
    <property type="protein sequence ID" value="HAF8580914.1"/>
    <property type="molecule type" value="Genomic_DNA"/>
</dbReference>
<reference evidence="6" key="2">
    <citation type="submission" date="2020-02" db="EMBL/GenBank/DDBJ databases">
        <authorList>
            <consortium name="NCBI Pathogen Detection Project"/>
        </authorList>
    </citation>
    <scope>NUCLEOTIDE SEQUENCE</scope>
    <source>
        <strain evidence="6">MA.MZ045</strain>
    </source>
</reference>
<protein>
    <recommendedName>
        <fullName evidence="5">Ketosynthase family 3 (KS3) domain-containing protein</fullName>
    </recommendedName>
</protein>
<accession>A0A754B6N2</accession>
<dbReference type="PROSITE" id="PS52004">
    <property type="entry name" value="KS3_2"/>
    <property type="match status" value="1"/>
</dbReference>
<dbReference type="GO" id="GO:0005829">
    <property type="term" value="C:cytosol"/>
    <property type="evidence" value="ECO:0007669"/>
    <property type="project" value="TreeGrafter"/>
</dbReference>
<dbReference type="InterPro" id="IPR014031">
    <property type="entry name" value="Ketoacyl_synth_C"/>
</dbReference>
<proteinExistence type="inferred from homology"/>
<dbReference type="PANTHER" id="PTHR11712">
    <property type="entry name" value="POLYKETIDE SYNTHASE-RELATED"/>
    <property type="match status" value="1"/>
</dbReference>
<dbReference type="PANTHER" id="PTHR11712:SF336">
    <property type="entry name" value="3-OXOACYL-[ACYL-CARRIER-PROTEIN] SYNTHASE, MITOCHONDRIAL"/>
    <property type="match status" value="1"/>
</dbReference>
<dbReference type="GO" id="GO:0006633">
    <property type="term" value="P:fatty acid biosynthetic process"/>
    <property type="evidence" value="ECO:0007669"/>
    <property type="project" value="TreeGrafter"/>
</dbReference>
<dbReference type="Pfam" id="PF00109">
    <property type="entry name" value="ketoacyl-synt"/>
    <property type="match status" value="1"/>
</dbReference>
<keyword evidence="3 4" id="KW-0808">Transferase</keyword>
<evidence type="ECO:0000256" key="3">
    <source>
        <dbReference type="ARBA" id="ARBA00022679"/>
    </source>
</evidence>
<evidence type="ECO:0000259" key="5">
    <source>
        <dbReference type="PROSITE" id="PS52004"/>
    </source>
</evidence>
<comment type="pathway">
    <text evidence="1">Lipid metabolism; fatty acid biosynthesis.</text>
</comment>
<dbReference type="RefSeq" id="WP_079791895.1">
    <property type="nucleotide sequence ID" value="NZ_MXLQ01000027.1"/>
</dbReference>
<evidence type="ECO:0000256" key="4">
    <source>
        <dbReference type="RuleBase" id="RU003694"/>
    </source>
</evidence>
<evidence type="ECO:0000313" key="6">
    <source>
        <dbReference type="EMBL" id="HAF8580914.1"/>
    </source>
</evidence>
<organism evidence="6">
    <name type="scientific">Salmonella enterica</name>
    <name type="common">Salmonella choleraesuis</name>
    <dbReference type="NCBI Taxonomy" id="28901"/>
    <lineage>
        <taxon>Bacteria</taxon>
        <taxon>Pseudomonadati</taxon>
        <taxon>Pseudomonadota</taxon>
        <taxon>Gammaproteobacteria</taxon>
        <taxon>Enterobacterales</taxon>
        <taxon>Enterobacteriaceae</taxon>
        <taxon>Salmonella</taxon>
    </lineage>
</organism>
<gene>
    <name evidence="6" type="ORF">G5T75_004897</name>
</gene>
<comment type="caution">
    <text evidence="6">The sequence shown here is derived from an EMBL/GenBank/DDBJ whole genome shotgun (WGS) entry which is preliminary data.</text>
</comment>